<sequence>MAACGSLHHIFENQLQENPTLLESLSSWNQIKPVQTNVQRQSSTEIFGELHFNDNSLASPPSSYSTDLAPQSEAETFSAYDIGGGAAYTDEGKSLSRDSFCAGSSSSSSSTTKYKCHHKSSDSFSSMSSDSLQLCTEGLGFESSDDVEDMRSEMSEDWQNQEEKISTKKNHLPCEIQGGGEFRRSKISVGAFPPPISCISRSGKPQVCFKSYRQDGRFVLKEIRIPTHEFLHACREDGRLKLHFVQPNDEILEEEDEEEEEDEDEADGEEENEDNEYIDGKEDDDGVSNGRKEEK</sequence>
<feature type="domain" description="FAF" evidence="3">
    <location>
        <begin position="191"/>
        <end position="244"/>
    </location>
</feature>
<feature type="region of interest" description="Disordered" evidence="2">
    <location>
        <begin position="94"/>
        <end position="114"/>
    </location>
</feature>
<organism evidence="4 5">
    <name type="scientific">Carya illinoinensis</name>
    <name type="common">Pecan</name>
    <dbReference type="NCBI Taxonomy" id="32201"/>
    <lineage>
        <taxon>Eukaryota</taxon>
        <taxon>Viridiplantae</taxon>
        <taxon>Streptophyta</taxon>
        <taxon>Embryophyta</taxon>
        <taxon>Tracheophyta</taxon>
        <taxon>Spermatophyta</taxon>
        <taxon>Magnoliopsida</taxon>
        <taxon>eudicotyledons</taxon>
        <taxon>Gunneridae</taxon>
        <taxon>Pentapetalae</taxon>
        <taxon>rosids</taxon>
        <taxon>fabids</taxon>
        <taxon>Fagales</taxon>
        <taxon>Juglandaceae</taxon>
        <taxon>Carya</taxon>
    </lineage>
</organism>
<gene>
    <name evidence="4" type="ORF">CIPAW_14G099300</name>
</gene>
<evidence type="ECO:0000313" key="5">
    <source>
        <dbReference type="Proteomes" id="UP000811609"/>
    </source>
</evidence>
<evidence type="ECO:0000259" key="3">
    <source>
        <dbReference type="Pfam" id="PF11250"/>
    </source>
</evidence>
<evidence type="ECO:0000256" key="1">
    <source>
        <dbReference type="ARBA" id="ARBA00008690"/>
    </source>
</evidence>
<comment type="similarity">
    <text evidence="1">Belongs to the fantastic four family.</text>
</comment>
<dbReference type="PANTHER" id="PTHR33155">
    <property type="entry name" value="FANTASTIC FOUR-LIKE PROTEIN (DUF3049)"/>
    <property type="match status" value="1"/>
</dbReference>
<dbReference type="EMBL" id="CM031822">
    <property type="protein sequence ID" value="KAG6629644.1"/>
    <property type="molecule type" value="Genomic_DNA"/>
</dbReference>
<evidence type="ECO:0000313" key="4">
    <source>
        <dbReference type="EMBL" id="KAG6629644.1"/>
    </source>
</evidence>
<dbReference type="Proteomes" id="UP000811609">
    <property type="component" value="Chromosome 14"/>
</dbReference>
<dbReference type="InterPro" id="IPR046431">
    <property type="entry name" value="FAF_dom"/>
</dbReference>
<feature type="compositionally biased region" description="Acidic residues" evidence="2">
    <location>
        <begin position="250"/>
        <end position="286"/>
    </location>
</feature>
<keyword evidence="5" id="KW-1185">Reference proteome</keyword>
<feature type="region of interest" description="Disordered" evidence="2">
    <location>
        <begin position="245"/>
        <end position="295"/>
    </location>
</feature>
<dbReference type="PANTHER" id="PTHR33155:SF9">
    <property type="entry name" value="FANTASTIC FOUR-LIKE PROTEIN (DUF3049)"/>
    <property type="match status" value="1"/>
</dbReference>
<accession>A0A8T1NKF6</accession>
<name>A0A8T1NKF6_CARIL</name>
<comment type="caution">
    <text evidence="4">The sequence shown here is derived from an EMBL/GenBank/DDBJ whole genome shotgun (WGS) entry which is preliminary data.</text>
</comment>
<dbReference type="InterPro" id="IPR021410">
    <property type="entry name" value="FAF"/>
</dbReference>
<proteinExistence type="inferred from homology"/>
<reference evidence="4" key="1">
    <citation type="submission" date="2020-12" db="EMBL/GenBank/DDBJ databases">
        <title>WGS assembly of Carya illinoinensis cv. Pawnee.</title>
        <authorList>
            <person name="Platts A."/>
            <person name="Shu S."/>
            <person name="Wright S."/>
            <person name="Barry K."/>
            <person name="Edger P."/>
            <person name="Pires J.C."/>
            <person name="Schmutz J."/>
        </authorList>
    </citation>
    <scope>NUCLEOTIDE SEQUENCE</scope>
    <source>
        <tissue evidence="4">Leaf</tissue>
    </source>
</reference>
<dbReference type="AlphaFoldDB" id="A0A8T1NKF6"/>
<dbReference type="Pfam" id="PF11250">
    <property type="entry name" value="FAF"/>
    <property type="match status" value="1"/>
</dbReference>
<protein>
    <recommendedName>
        <fullName evidence="3">FAF domain-containing protein</fullName>
    </recommendedName>
</protein>
<evidence type="ECO:0000256" key="2">
    <source>
        <dbReference type="SAM" id="MobiDB-lite"/>
    </source>
</evidence>